<name>A0ABW0PQH8_9BURK</name>
<evidence type="ECO:0000256" key="1">
    <source>
        <dbReference type="SAM" id="SignalP"/>
    </source>
</evidence>
<dbReference type="RefSeq" id="WP_379723526.1">
    <property type="nucleotide sequence ID" value="NZ_JBHSMS010000053.1"/>
</dbReference>
<feature type="chain" id="PRO_5046242453" evidence="1">
    <location>
        <begin position="21"/>
        <end position="191"/>
    </location>
</feature>
<keyword evidence="2" id="KW-0449">Lipoprotein</keyword>
<dbReference type="InterPro" id="IPR038706">
    <property type="entry name" value="Type_VI_SciN-like_sf"/>
</dbReference>
<dbReference type="InterPro" id="IPR017734">
    <property type="entry name" value="T6SS_SciN"/>
</dbReference>
<sequence length="191" mass="20244">MRLLPFTCLLLCVATLPGCANDGLAARALDAVGQRKTDPAHAFKPARSIALRLHAAPKLNTDAQGRPLALVARVYTLRRNAAFEAAPYAVFLMPGLDREAFGADLVEVRDVTLVPGQRYEVVERLPRDAAYVGVVALFHSPAAQRWRMSFAADEAERAGLTIAVQACTLSAGAGAKPHASGTVAPASARCQ</sequence>
<evidence type="ECO:0000313" key="3">
    <source>
        <dbReference type="Proteomes" id="UP001596031"/>
    </source>
</evidence>
<gene>
    <name evidence="2" type="primary">tssJ</name>
    <name evidence="2" type="ORF">ACFPOU_16550</name>
</gene>
<feature type="signal peptide" evidence="1">
    <location>
        <begin position="1"/>
        <end position="20"/>
    </location>
</feature>
<proteinExistence type="predicted"/>
<dbReference type="Pfam" id="PF12790">
    <property type="entry name" value="T6SS-SciN"/>
    <property type="match status" value="1"/>
</dbReference>
<keyword evidence="3" id="KW-1185">Reference proteome</keyword>
<organism evidence="2 3">
    <name type="scientific">Massilia jejuensis</name>
    <dbReference type="NCBI Taxonomy" id="648894"/>
    <lineage>
        <taxon>Bacteria</taxon>
        <taxon>Pseudomonadati</taxon>
        <taxon>Pseudomonadota</taxon>
        <taxon>Betaproteobacteria</taxon>
        <taxon>Burkholderiales</taxon>
        <taxon>Oxalobacteraceae</taxon>
        <taxon>Telluria group</taxon>
        <taxon>Massilia</taxon>
    </lineage>
</organism>
<accession>A0ABW0PQH8</accession>
<evidence type="ECO:0000313" key="2">
    <source>
        <dbReference type="EMBL" id="MFC5512724.1"/>
    </source>
</evidence>
<comment type="caution">
    <text evidence="2">The sequence shown here is derived from an EMBL/GenBank/DDBJ whole genome shotgun (WGS) entry which is preliminary data.</text>
</comment>
<dbReference type="Gene3D" id="2.60.40.4150">
    <property type="entry name" value="Type VI secretion system, lipoprotein SciN"/>
    <property type="match status" value="1"/>
</dbReference>
<reference evidence="3" key="1">
    <citation type="journal article" date="2019" name="Int. J. Syst. Evol. Microbiol.">
        <title>The Global Catalogue of Microorganisms (GCM) 10K type strain sequencing project: providing services to taxonomists for standard genome sequencing and annotation.</title>
        <authorList>
            <consortium name="The Broad Institute Genomics Platform"/>
            <consortium name="The Broad Institute Genome Sequencing Center for Infectious Disease"/>
            <person name="Wu L."/>
            <person name="Ma J."/>
        </authorList>
    </citation>
    <scope>NUCLEOTIDE SEQUENCE [LARGE SCALE GENOMIC DNA]</scope>
    <source>
        <strain evidence="3">CCUG 38813</strain>
    </source>
</reference>
<dbReference type="Proteomes" id="UP001596031">
    <property type="component" value="Unassembled WGS sequence"/>
</dbReference>
<dbReference type="EMBL" id="JBHSMS010000053">
    <property type="protein sequence ID" value="MFC5512724.1"/>
    <property type="molecule type" value="Genomic_DNA"/>
</dbReference>
<dbReference type="PANTHER" id="PTHR37625">
    <property type="entry name" value="OUTER MEMBRANE LIPOPROTEIN-RELATED"/>
    <property type="match status" value="1"/>
</dbReference>
<keyword evidence="1" id="KW-0732">Signal</keyword>
<dbReference type="NCBIfam" id="TIGR03352">
    <property type="entry name" value="VI_chp_3"/>
    <property type="match status" value="1"/>
</dbReference>
<protein>
    <submittedName>
        <fullName evidence="2">Type VI secretion system lipoprotein TssJ</fullName>
    </submittedName>
</protein>
<dbReference type="PANTHER" id="PTHR37625:SF4">
    <property type="entry name" value="OUTER MEMBRANE LIPOPROTEIN"/>
    <property type="match status" value="1"/>
</dbReference>